<comment type="caution">
    <text evidence="2">The sequence shown here is derived from an EMBL/GenBank/DDBJ whole genome shotgun (WGS) entry which is preliminary data.</text>
</comment>
<feature type="compositionally biased region" description="Low complexity" evidence="1">
    <location>
        <begin position="83"/>
        <end position="99"/>
    </location>
</feature>
<evidence type="ECO:0000256" key="1">
    <source>
        <dbReference type="SAM" id="MobiDB-lite"/>
    </source>
</evidence>
<name>A0A8S0WRZ6_CYCAE</name>
<dbReference type="EMBL" id="CACVBS010000042">
    <property type="protein sequence ID" value="CAA7264002.1"/>
    <property type="molecule type" value="Genomic_DNA"/>
</dbReference>
<feature type="region of interest" description="Disordered" evidence="1">
    <location>
        <begin position="1"/>
        <end position="143"/>
    </location>
</feature>
<proteinExistence type="predicted"/>
<dbReference type="Proteomes" id="UP000467700">
    <property type="component" value="Unassembled WGS sequence"/>
</dbReference>
<organism evidence="2 3">
    <name type="scientific">Cyclocybe aegerita</name>
    <name type="common">Black poplar mushroom</name>
    <name type="synonym">Agrocybe aegerita</name>
    <dbReference type="NCBI Taxonomy" id="1973307"/>
    <lineage>
        <taxon>Eukaryota</taxon>
        <taxon>Fungi</taxon>
        <taxon>Dikarya</taxon>
        <taxon>Basidiomycota</taxon>
        <taxon>Agaricomycotina</taxon>
        <taxon>Agaricomycetes</taxon>
        <taxon>Agaricomycetidae</taxon>
        <taxon>Agaricales</taxon>
        <taxon>Agaricineae</taxon>
        <taxon>Bolbitiaceae</taxon>
        <taxon>Cyclocybe</taxon>
    </lineage>
</organism>
<feature type="compositionally biased region" description="Low complexity" evidence="1">
    <location>
        <begin position="119"/>
        <end position="128"/>
    </location>
</feature>
<sequence>MPKSGNTRRNSPPSSRPSDTHPTASTSGDGERRAADSESEFIDLTHVDSDSRNNEDPGVIASPPASISVNIIADDHPTLPTPSGAVAGSGSGSSTLLTSPQFGTRALSPDPSPSPSPVSTPTTSASPPKRTIAPRLRKDSATGLAAGLTQSRLGAFLRNDGASTSRVLGIERPSS</sequence>
<protein>
    <submittedName>
        <fullName evidence="2">Uncharacterized protein</fullName>
    </submittedName>
</protein>
<reference evidence="2 3" key="1">
    <citation type="submission" date="2020-01" db="EMBL/GenBank/DDBJ databases">
        <authorList>
            <person name="Gupta K D."/>
        </authorList>
    </citation>
    <scope>NUCLEOTIDE SEQUENCE [LARGE SCALE GENOMIC DNA]</scope>
</reference>
<keyword evidence="3" id="KW-1185">Reference proteome</keyword>
<evidence type="ECO:0000313" key="3">
    <source>
        <dbReference type="Proteomes" id="UP000467700"/>
    </source>
</evidence>
<feature type="compositionally biased region" description="Low complexity" evidence="1">
    <location>
        <begin position="8"/>
        <end position="17"/>
    </location>
</feature>
<evidence type="ECO:0000313" key="2">
    <source>
        <dbReference type="EMBL" id="CAA7264002.1"/>
    </source>
</evidence>
<accession>A0A8S0WRZ6</accession>
<feature type="compositionally biased region" description="Basic and acidic residues" evidence="1">
    <location>
        <begin position="43"/>
        <end position="55"/>
    </location>
</feature>
<dbReference type="AlphaFoldDB" id="A0A8S0WRZ6"/>
<gene>
    <name evidence="2" type="ORF">AAE3_LOCUS6196</name>
</gene>